<dbReference type="InterPro" id="IPR050725">
    <property type="entry name" value="CysQ/Inositol_MonoPase"/>
</dbReference>
<organism evidence="2 3">
    <name type="scientific">Cirrhinus molitorella</name>
    <name type="common">mud carp</name>
    <dbReference type="NCBI Taxonomy" id="172907"/>
    <lineage>
        <taxon>Eukaryota</taxon>
        <taxon>Metazoa</taxon>
        <taxon>Chordata</taxon>
        <taxon>Craniata</taxon>
        <taxon>Vertebrata</taxon>
        <taxon>Euteleostomi</taxon>
        <taxon>Actinopterygii</taxon>
        <taxon>Neopterygii</taxon>
        <taxon>Teleostei</taxon>
        <taxon>Ostariophysi</taxon>
        <taxon>Cypriniformes</taxon>
        <taxon>Cyprinidae</taxon>
        <taxon>Labeoninae</taxon>
        <taxon>Labeonini</taxon>
        <taxon>Cirrhinus</taxon>
    </lineage>
</organism>
<proteinExistence type="inferred from homology"/>
<evidence type="ECO:0000256" key="1">
    <source>
        <dbReference type="ARBA" id="ARBA00009759"/>
    </source>
</evidence>
<reference evidence="2 3" key="1">
    <citation type="submission" date="2023-09" db="EMBL/GenBank/DDBJ databases">
        <authorList>
            <person name="Wang M."/>
        </authorList>
    </citation>
    <scope>NUCLEOTIDE SEQUENCE [LARGE SCALE GENOMIC DNA]</scope>
    <source>
        <strain evidence="2">GT-2023</strain>
        <tissue evidence="2">Liver</tissue>
    </source>
</reference>
<comment type="caution">
    <text evidence="2">The sequence shown here is derived from an EMBL/GenBank/DDBJ whole genome shotgun (WGS) entry which is preliminary data.</text>
</comment>
<accession>A0ABR3MLA6</accession>
<dbReference type="CDD" id="cd01640">
    <property type="entry name" value="IPPase"/>
    <property type="match status" value="1"/>
</dbReference>
<dbReference type="PROSITE" id="PS00630">
    <property type="entry name" value="IMP_2"/>
    <property type="match status" value="1"/>
</dbReference>
<dbReference type="Gene3D" id="3.30.540.10">
    <property type="entry name" value="Fructose-1,6-Bisphosphatase, subunit A, domain 1"/>
    <property type="match status" value="1"/>
</dbReference>
<dbReference type="EMBL" id="JAYMGO010000011">
    <property type="protein sequence ID" value="KAL1265408.1"/>
    <property type="molecule type" value="Genomic_DNA"/>
</dbReference>
<comment type="similarity">
    <text evidence="1">Belongs to the inositol monophosphatase superfamily.</text>
</comment>
<protein>
    <recommendedName>
        <fullName evidence="4">Inositol polyphosphate 1-phosphatase</fullName>
    </recommendedName>
</protein>
<evidence type="ECO:0000313" key="3">
    <source>
        <dbReference type="Proteomes" id="UP001558613"/>
    </source>
</evidence>
<dbReference type="SUPFAM" id="SSF56655">
    <property type="entry name" value="Carbohydrate phosphatase"/>
    <property type="match status" value="1"/>
</dbReference>
<dbReference type="InterPro" id="IPR020550">
    <property type="entry name" value="Inositol_monophosphatase_CS"/>
</dbReference>
<evidence type="ECO:0008006" key="4">
    <source>
        <dbReference type="Google" id="ProtNLM"/>
    </source>
</evidence>
<keyword evidence="3" id="KW-1185">Reference proteome</keyword>
<gene>
    <name evidence="2" type="ORF">QQF64_003435</name>
</gene>
<dbReference type="Proteomes" id="UP001558613">
    <property type="component" value="Unassembled WGS sequence"/>
</dbReference>
<dbReference type="Gene3D" id="3.40.190.80">
    <property type="match status" value="1"/>
</dbReference>
<dbReference type="PANTHER" id="PTHR43028">
    <property type="entry name" value="3'(2'),5'-BISPHOSPHATE NUCLEOTIDASE 1"/>
    <property type="match status" value="1"/>
</dbReference>
<dbReference type="PANTHER" id="PTHR43028:SF3">
    <property type="entry name" value="INOSITOL POLYPHOSPHATE 1-PHOSPHATASE"/>
    <property type="match status" value="1"/>
</dbReference>
<dbReference type="Gene3D" id="4.10.460.10">
    <property type="entry name" value="Inositol Polyphosphate 1-phosphatase, domain 1"/>
    <property type="match status" value="1"/>
</dbReference>
<dbReference type="InterPro" id="IPR044897">
    <property type="entry name" value="INPP1_dom_1"/>
</dbReference>
<dbReference type="Pfam" id="PF00459">
    <property type="entry name" value="Inositol_P"/>
    <property type="match status" value="1"/>
</dbReference>
<dbReference type="InterPro" id="IPR000760">
    <property type="entry name" value="Inositol_monophosphatase-like"/>
</dbReference>
<sequence length="500" mass="54077">MRGATDRSQCCQLSDFVVIFSEFSDPSSDKISKKRLATSSGVTGDFDASVPYRSYSSQRAAGAAVGPFPISKHSQAAHLLQSEQDGDAHPSVSRLQMNRAKRLNSAQGHNHYRFISMASGMAELLRLLLSVAEKAANVARVCRQEAALFELLVQEKTGADKNKKFVQDFKTLADVLIQEMIRHDVCAQFPELSGFIHGEESNKFENGLGESVTVTVCAQEEDTTALLSKVLDGDQNAASLLTKVIHQDLQISDETAESLQLSISPADVGIWIDPIDGTSQYIEGKEEEEPEEGFCPFGLPCALVLIGVYLRSTGQPVMGVINQPFNHKDSTGKGWKGQHVWGVSYGDVNVCSFTQRRPSCQQKKGYLSVLLSSSERPAVKDALAAISDGSLMYASGAGYKILCVVQGLVDVYVLSEGSTFKWDSCAPHALLRALGGGVADLSECLRAHLNGHKGHTSELIYHQPHTESQGVDRWANRGGIIAYLDSSVIDKVVAALAGII</sequence>
<name>A0ABR3MLA6_9TELE</name>
<evidence type="ECO:0000313" key="2">
    <source>
        <dbReference type="EMBL" id="KAL1265408.1"/>
    </source>
</evidence>